<evidence type="ECO:0000256" key="1">
    <source>
        <dbReference type="ARBA" id="ARBA00010800"/>
    </source>
</evidence>
<proteinExistence type="inferred from homology"/>
<dbReference type="RefSeq" id="XP_018998121.1">
    <property type="nucleotide sequence ID" value="XM_019133416.1"/>
</dbReference>
<evidence type="ECO:0000256" key="2">
    <source>
        <dbReference type="ARBA" id="ARBA00022694"/>
    </source>
</evidence>
<protein>
    <submittedName>
        <fullName evidence="4">Uncharacterized protein</fullName>
    </submittedName>
</protein>
<name>A0A1E3I748_9TREE</name>
<dbReference type="Gene3D" id="3.30.70.3250">
    <property type="entry name" value="Ribonuclease P, Pop5 subunit"/>
    <property type="match status" value="1"/>
</dbReference>
<dbReference type="OrthoDB" id="24745at2759"/>
<organism evidence="4 5">
    <name type="scientific">Cryptococcus amylolentus CBS 6039</name>
    <dbReference type="NCBI Taxonomy" id="1295533"/>
    <lineage>
        <taxon>Eukaryota</taxon>
        <taxon>Fungi</taxon>
        <taxon>Dikarya</taxon>
        <taxon>Basidiomycota</taxon>
        <taxon>Agaricomycotina</taxon>
        <taxon>Tremellomycetes</taxon>
        <taxon>Tremellales</taxon>
        <taxon>Cryptococcaceae</taxon>
        <taxon>Cryptococcus</taxon>
    </lineage>
</organism>
<dbReference type="AlphaFoldDB" id="A0A1E3I748"/>
<dbReference type="InterPro" id="IPR002759">
    <property type="entry name" value="Pop5/Rpp14/Rnp2-like"/>
</dbReference>
<sequence>MVRFKNRYLLVEFLVPGSLSPSLTPAGPSDLNASSTEVPAQTGDEDESEDEDELLPIPTLPFMLPVVLPELKTGDKDEGGQVVYRAIKNLVLNVFGDEGWGRIASSFRVIYHSPLTTLTFIRIARHHYRLLWSAITLLTTLGPNNVPIIPRVLAVSGTIKKLQNTGTAYHRAVVGQLVSAGVSGAALSGNGGLNWGRDVERERQDIGRLQEA</sequence>
<dbReference type="Pfam" id="PF01900">
    <property type="entry name" value="RNase_P_Rpp14"/>
    <property type="match status" value="1"/>
</dbReference>
<reference evidence="4 5" key="1">
    <citation type="submission" date="2016-06" db="EMBL/GenBank/DDBJ databases">
        <title>Evolution of pathogenesis and genome organization in the Tremellales.</title>
        <authorList>
            <person name="Cuomo C."/>
            <person name="Litvintseva A."/>
            <person name="Heitman J."/>
            <person name="Chen Y."/>
            <person name="Sun S."/>
            <person name="Springer D."/>
            <person name="Dromer F."/>
            <person name="Young S."/>
            <person name="Zeng Q."/>
            <person name="Chapman S."/>
            <person name="Gujja S."/>
            <person name="Saif S."/>
            <person name="Birren B."/>
        </authorList>
    </citation>
    <scope>NUCLEOTIDE SEQUENCE [LARGE SCALE GENOMIC DNA]</scope>
    <source>
        <strain evidence="4 5">CBS 6039</strain>
    </source>
</reference>
<accession>A0A1E3I748</accession>
<dbReference type="GO" id="GO:0005730">
    <property type="term" value="C:nucleolus"/>
    <property type="evidence" value="ECO:0007669"/>
    <property type="project" value="TreeGrafter"/>
</dbReference>
<dbReference type="STRING" id="1295533.A0A1E3I748"/>
<dbReference type="GO" id="GO:0000172">
    <property type="term" value="C:ribonuclease MRP complex"/>
    <property type="evidence" value="ECO:0007669"/>
    <property type="project" value="TreeGrafter"/>
</dbReference>
<dbReference type="SUPFAM" id="SSF160350">
    <property type="entry name" value="Rnp2-like"/>
    <property type="match status" value="1"/>
</dbReference>
<dbReference type="GO" id="GO:0033204">
    <property type="term" value="F:ribonuclease P RNA binding"/>
    <property type="evidence" value="ECO:0007669"/>
    <property type="project" value="TreeGrafter"/>
</dbReference>
<gene>
    <name evidence="4" type="ORF">L202_00292</name>
</gene>
<dbReference type="EMBL" id="AWGJ01000001">
    <property type="protein sequence ID" value="ODN84318.1"/>
    <property type="molecule type" value="Genomic_DNA"/>
</dbReference>
<dbReference type="GeneID" id="30151601"/>
<dbReference type="GO" id="GO:0030681">
    <property type="term" value="C:multimeric ribonuclease P complex"/>
    <property type="evidence" value="ECO:0007669"/>
    <property type="project" value="TreeGrafter"/>
</dbReference>
<evidence type="ECO:0000313" key="5">
    <source>
        <dbReference type="Proteomes" id="UP000094065"/>
    </source>
</evidence>
<keyword evidence="5" id="KW-1185">Reference proteome</keyword>
<dbReference type="Proteomes" id="UP000094065">
    <property type="component" value="Unassembled WGS sequence"/>
</dbReference>
<comment type="caution">
    <text evidence="4">The sequence shown here is derived from an EMBL/GenBank/DDBJ whole genome shotgun (WGS) entry which is preliminary data.</text>
</comment>
<dbReference type="GO" id="GO:0001682">
    <property type="term" value="P:tRNA 5'-leader removal"/>
    <property type="evidence" value="ECO:0007669"/>
    <property type="project" value="InterPro"/>
</dbReference>
<dbReference type="InterPro" id="IPR038085">
    <property type="entry name" value="Rnp2-like_sf"/>
</dbReference>
<feature type="region of interest" description="Disordered" evidence="3">
    <location>
        <begin position="25"/>
        <end position="52"/>
    </location>
</feature>
<feature type="compositionally biased region" description="Acidic residues" evidence="3">
    <location>
        <begin position="43"/>
        <end position="52"/>
    </location>
</feature>
<comment type="similarity">
    <text evidence="1">Belongs to the eukaryotic/archaeal RNase P protein component 2 family.</text>
</comment>
<dbReference type="PANTHER" id="PTHR15441:SF2">
    <property type="entry name" value="RIBONUCLEASE P_MRP PROTEIN SUBUNIT POP5"/>
    <property type="match status" value="1"/>
</dbReference>
<evidence type="ECO:0000313" key="4">
    <source>
        <dbReference type="EMBL" id="ODN84318.1"/>
    </source>
</evidence>
<evidence type="ECO:0000256" key="3">
    <source>
        <dbReference type="SAM" id="MobiDB-lite"/>
    </source>
</evidence>
<keyword evidence="2" id="KW-0819">tRNA processing</keyword>
<dbReference type="PANTHER" id="PTHR15441">
    <property type="entry name" value="RIBONUCLEASE P PROTEIN SUBUNIT P14"/>
    <property type="match status" value="1"/>
</dbReference>